<sequence>MDLQKGYYQMGIAEGGEPKTACVTRYGAYEWLVMPFGLTNAPATFCTLMNDILHPYLDQFVVVYLDDKVIYSNTMEEHVEHLRKAILSAKVNSGWRRQRLGRSKSGRFISGYSAKASSLIELLKKNKPWGAFKGLKAAVTEEPVLMLPDFSKTFEIHTDASDFAIWE</sequence>
<name>A0A3Q7G1V8_SOLLC</name>
<proteinExistence type="predicted"/>
<dbReference type="Gene3D" id="3.10.10.10">
    <property type="entry name" value="HIV Type 1 Reverse Transcriptase, subunit A, domain 1"/>
    <property type="match status" value="1"/>
</dbReference>
<dbReference type="Pfam" id="PF00078">
    <property type="entry name" value="RVT_1"/>
    <property type="match status" value="1"/>
</dbReference>
<evidence type="ECO:0000313" key="3">
    <source>
        <dbReference type="EnsemblPlants" id="Solyc04g024957.1.1"/>
    </source>
</evidence>
<dbReference type="Proteomes" id="UP000004994">
    <property type="component" value="Chromosome 4"/>
</dbReference>
<dbReference type="Gramene" id="Solyc04g024957.1.1">
    <property type="protein sequence ID" value="Solyc04g024957.1.1"/>
    <property type="gene ID" value="Solyc04g024957.1"/>
</dbReference>
<dbReference type="Pfam" id="PF17919">
    <property type="entry name" value="RT_RNaseH_2"/>
    <property type="match status" value="1"/>
</dbReference>
<evidence type="ECO:0000313" key="4">
    <source>
        <dbReference type="Proteomes" id="UP000004994"/>
    </source>
</evidence>
<organism evidence="3">
    <name type="scientific">Solanum lycopersicum</name>
    <name type="common">Tomato</name>
    <name type="synonym">Lycopersicon esculentum</name>
    <dbReference type="NCBI Taxonomy" id="4081"/>
    <lineage>
        <taxon>Eukaryota</taxon>
        <taxon>Viridiplantae</taxon>
        <taxon>Streptophyta</taxon>
        <taxon>Embryophyta</taxon>
        <taxon>Tracheophyta</taxon>
        <taxon>Spermatophyta</taxon>
        <taxon>Magnoliopsida</taxon>
        <taxon>eudicotyledons</taxon>
        <taxon>Gunneridae</taxon>
        <taxon>Pentapetalae</taxon>
        <taxon>asterids</taxon>
        <taxon>lamiids</taxon>
        <taxon>Solanales</taxon>
        <taxon>Solanaceae</taxon>
        <taxon>Solanoideae</taxon>
        <taxon>Solaneae</taxon>
        <taxon>Solanum</taxon>
        <taxon>Solanum subgen. Lycopersicon</taxon>
    </lineage>
</organism>
<reference evidence="3" key="2">
    <citation type="submission" date="2019-01" db="UniProtKB">
        <authorList>
            <consortium name="EnsemblPlants"/>
        </authorList>
    </citation>
    <scope>IDENTIFICATION</scope>
    <source>
        <strain evidence="3">cv. Heinz 1706</strain>
    </source>
</reference>
<dbReference type="InterPro" id="IPR053134">
    <property type="entry name" value="RNA-dir_DNA_polymerase"/>
</dbReference>
<dbReference type="InterPro" id="IPR000477">
    <property type="entry name" value="RT_dom"/>
</dbReference>
<evidence type="ECO:0000259" key="2">
    <source>
        <dbReference type="Pfam" id="PF17919"/>
    </source>
</evidence>
<dbReference type="PANTHER" id="PTHR24559:SF436">
    <property type="entry name" value="RNA-DIRECTED DNA POLYMERASE HOMOLOG"/>
    <property type="match status" value="1"/>
</dbReference>
<dbReference type="InParanoid" id="A0A3Q7G1V8"/>
<dbReference type="InterPro" id="IPR043128">
    <property type="entry name" value="Rev_trsase/Diguanyl_cyclase"/>
</dbReference>
<feature type="domain" description="Reverse transcriptase/retrotransposon-derived protein RNase H-like" evidence="2">
    <location>
        <begin position="131"/>
        <end position="165"/>
    </location>
</feature>
<dbReference type="CDD" id="cd01647">
    <property type="entry name" value="RT_LTR"/>
    <property type="match status" value="1"/>
</dbReference>
<keyword evidence="4" id="KW-1185">Reference proteome</keyword>
<dbReference type="Gene3D" id="3.30.70.270">
    <property type="match status" value="2"/>
</dbReference>
<reference evidence="3" key="1">
    <citation type="journal article" date="2012" name="Nature">
        <title>The tomato genome sequence provides insights into fleshy fruit evolution.</title>
        <authorList>
            <consortium name="Tomato Genome Consortium"/>
        </authorList>
    </citation>
    <scope>NUCLEOTIDE SEQUENCE [LARGE SCALE GENOMIC DNA]</scope>
    <source>
        <strain evidence="3">cv. Heinz 1706</strain>
    </source>
</reference>
<protein>
    <recommendedName>
        <fullName evidence="5">Reverse transcriptase domain-containing protein</fullName>
    </recommendedName>
</protein>
<dbReference type="EnsemblPlants" id="Solyc04g024957.1.1">
    <property type="protein sequence ID" value="Solyc04g024957.1.1"/>
    <property type="gene ID" value="Solyc04g024957.1"/>
</dbReference>
<accession>A0A3Q7G1V8</accession>
<dbReference type="InterPro" id="IPR043502">
    <property type="entry name" value="DNA/RNA_pol_sf"/>
</dbReference>
<feature type="domain" description="Reverse transcriptase" evidence="1">
    <location>
        <begin position="1"/>
        <end position="84"/>
    </location>
</feature>
<dbReference type="STRING" id="4081.A0A3Q7G1V8"/>
<evidence type="ECO:0000259" key="1">
    <source>
        <dbReference type="Pfam" id="PF00078"/>
    </source>
</evidence>
<dbReference type="AlphaFoldDB" id="A0A3Q7G1V8"/>
<dbReference type="PANTHER" id="PTHR24559">
    <property type="entry name" value="TRANSPOSON TY3-I GAG-POL POLYPROTEIN"/>
    <property type="match status" value="1"/>
</dbReference>
<evidence type="ECO:0008006" key="5">
    <source>
        <dbReference type="Google" id="ProtNLM"/>
    </source>
</evidence>
<dbReference type="InterPro" id="IPR041577">
    <property type="entry name" value="RT_RNaseH_2"/>
</dbReference>
<dbReference type="SUPFAM" id="SSF56672">
    <property type="entry name" value="DNA/RNA polymerases"/>
    <property type="match status" value="1"/>
</dbReference>